<name>A0ABQ1F011_9BACL</name>
<sequence>MQIEVRQLSKQFGGFQAADDVSFSVQQGQLIGFLGPSGGGKTTILRMLAGLEEPTSCPIR</sequence>
<proteinExistence type="inferred from homology"/>
<dbReference type="Pfam" id="PF00005">
    <property type="entry name" value="ABC_tran"/>
    <property type="match status" value="1"/>
</dbReference>
<keyword evidence="5" id="KW-1185">Reference proteome</keyword>
<evidence type="ECO:0000313" key="4">
    <source>
        <dbReference type="EMBL" id="GFZ94836.1"/>
    </source>
</evidence>
<dbReference type="InterPro" id="IPR027417">
    <property type="entry name" value="P-loop_NTPase"/>
</dbReference>
<evidence type="ECO:0000313" key="5">
    <source>
        <dbReference type="Proteomes" id="UP000615455"/>
    </source>
</evidence>
<dbReference type="Gene3D" id="3.40.50.300">
    <property type="entry name" value="P-loop containing nucleotide triphosphate hydrolases"/>
    <property type="match status" value="1"/>
</dbReference>
<reference evidence="5" key="1">
    <citation type="journal article" date="2019" name="Int. J. Syst. Evol. Microbiol.">
        <title>The Global Catalogue of Microorganisms (GCM) 10K type strain sequencing project: providing services to taxonomists for standard genome sequencing and annotation.</title>
        <authorList>
            <consortium name="The Broad Institute Genomics Platform"/>
            <consortium name="The Broad Institute Genome Sequencing Center for Infectious Disease"/>
            <person name="Wu L."/>
            <person name="Ma J."/>
        </authorList>
    </citation>
    <scope>NUCLEOTIDE SEQUENCE [LARGE SCALE GENOMIC DNA]</scope>
    <source>
        <strain evidence="5">CGMCC 1.15043</strain>
    </source>
</reference>
<dbReference type="PANTHER" id="PTHR43335:SF4">
    <property type="entry name" value="ABC TRANSPORTER, ATP-BINDING PROTEIN"/>
    <property type="match status" value="1"/>
</dbReference>
<evidence type="ECO:0000256" key="2">
    <source>
        <dbReference type="ARBA" id="ARBA00022448"/>
    </source>
</evidence>
<accession>A0ABQ1F011</accession>
<organism evidence="4 5">
    <name type="scientific">Paenibacillus marchantiophytorum</name>
    <dbReference type="NCBI Taxonomy" id="1619310"/>
    <lineage>
        <taxon>Bacteria</taxon>
        <taxon>Bacillati</taxon>
        <taxon>Bacillota</taxon>
        <taxon>Bacilli</taxon>
        <taxon>Bacillales</taxon>
        <taxon>Paenibacillaceae</taxon>
        <taxon>Paenibacillus</taxon>
    </lineage>
</organism>
<evidence type="ECO:0000259" key="3">
    <source>
        <dbReference type="Pfam" id="PF00005"/>
    </source>
</evidence>
<evidence type="ECO:0000256" key="1">
    <source>
        <dbReference type="ARBA" id="ARBA00005417"/>
    </source>
</evidence>
<comment type="caution">
    <text evidence="4">The sequence shown here is derived from an EMBL/GenBank/DDBJ whole genome shotgun (WGS) entry which is preliminary data.</text>
</comment>
<dbReference type="PANTHER" id="PTHR43335">
    <property type="entry name" value="ABC TRANSPORTER, ATP-BINDING PROTEIN"/>
    <property type="match status" value="1"/>
</dbReference>
<comment type="similarity">
    <text evidence="1">Belongs to the ABC transporter superfamily.</text>
</comment>
<dbReference type="InterPro" id="IPR003439">
    <property type="entry name" value="ABC_transporter-like_ATP-bd"/>
</dbReference>
<protein>
    <recommendedName>
        <fullName evidence="3">ABC transporter domain-containing protein</fullName>
    </recommendedName>
</protein>
<dbReference type="EMBL" id="BMHE01000028">
    <property type="protein sequence ID" value="GFZ94836.1"/>
    <property type="molecule type" value="Genomic_DNA"/>
</dbReference>
<dbReference type="SUPFAM" id="SSF52540">
    <property type="entry name" value="P-loop containing nucleoside triphosphate hydrolases"/>
    <property type="match status" value="1"/>
</dbReference>
<gene>
    <name evidence="4" type="ORF">GCM10008018_46540</name>
</gene>
<dbReference type="Proteomes" id="UP000615455">
    <property type="component" value="Unassembled WGS sequence"/>
</dbReference>
<feature type="domain" description="ABC transporter" evidence="3">
    <location>
        <begin position="19"/>
        <end position="56"/>
    </location>
</feature>
<keyword evidence="2" id="KW-0813">Transport</keyword>